<organism evidence="1 2">
    <name type="scientific">Lentzea rhizosphaerae</name>
    <dbReference type="NCBI Taxonomy" id="2041025"/>
    <lineage>
        <taxon>Bacteria</taxon>
        <taxon>Bacillati</taxon>
        <taxon>Actinomycetota</taxon>
        <taxon>Actinomycetes</taxon>
        <taxon>Pseudonocardiales</taxon>
        <taxon>Pseudonocardiaceae</taxon>
        <taxon>Lentzea</taxon>
    </lineage>
</organism>
<evidence type="ECO:0008006" key="3">
    <source>
        <dbReference type="Google" id="ProtNLM"/>
    </source>
</evidence>
<evidence type="ECO:0000313" key="2">
    <source>
        <dbReference type="Proteomes" id="UP001595690"/>
    </source>
</evidence>
<evidence type="ECO:0000313" key="1">
    <source>
        <dbReference type="EMBL" id="MFC3891583.1"/>
    </source>
</evidence>
<gene>
    <name evidence="1" type="ORF">ACFOWZ_08850</name>
</gene>
<accession>A0ABV8BMN1</accession>
<name>A0ABV8BMN1_9PSEU</name>
<dbReference type="Proteomes" id="UP001595690">
    <property type="component" value="Unassembled WGS sequence"/>
</dbReference>
<dbReference type="EMBL" id="JBHRZI010000011">
    <property type="protein sequence ID" value="MFC3891583.1"/>
    <property type="molecule type" value="Genomic_DNA"/>
</dbReference>
<proteinExistence type="predicted"/>
<protein>
    <recommendedName>
        <fullName evidence="3">Immunity protein Imm1</fullName>
    </recommendedName>
</protein>
<reference evidence="2" key="1">
    <citation type="journal article" date="2019" name="Int. J. Syst. Evol. Microbiol.">
        <title>The Global Catalogue of Microorganisms (GCM) 10K type strain sequencing project: providing services to taxonomists for standard genome sequencing and annotation.</title>
        <authorList>
            <consortium name="The Broad Institute Genomics Platform"/>
            <consortium name="The Broad Institute Genome Sequencing Center for Infectious Disease"/>
            <person name="Wu L."/>
            <person name="Ma J."/>
        </authorList>
    </citation>
    <scope>NUCLEOTIDE SEQUENCE [LARGE SCALE GENOMIC DNA]</scope>
    <source>
        <strain evidence="2">CGMCC 4.7405</strain>
    </source>
</reference>
<comment type="caution">
    <text evidence="1">The sequence shown here is derived from an EMBL/GenBank/DDBJ whole genome shotgun (WGS) entry which is preliminary data.</text>
</comment>
<keyword evidence="2" id="KW-1185">Reference proteome</keyword>
<dbReference type="RefSeq" id="WP_382370999.1">
    <property type="nucleotide sequence ID" value="NZ_JBHRZI010000011.1"/>
</dbReference>
<sequence>MSWSIDGSVRRPFEVSALLRRTREVLGELLATDEVPELSGNAPTVTIEPVGTDITFTVLLPTGDGAEVDTVDITEWSDDDTMFVTVTARYNHAVTRVSVVLCIAVALAVADLGGGEYLDEERAFVTPPMYDPHEVIAKTRLAPSDLTFVDRCARYLGQFRKPEDWPRVVTLAEEAKPPQR</sequence>